<gene>
    <name evidence="1" type="ORF">DWV29_17205</name>
</gene>
<sequence>MMLLRAYGCPLYDKNGNFTVNTPEGIRALEWIREMDKQELIPQGAENLELLDCINLFYNR</sequence>
<proteinExistence type="predicted"/>
<dbReference type="AlphaFoldDB" id="A0A413FCT6"/>
<dbReference type="RefSeq" id="WP_117777640.1">
    <property type="nucleotide sequence ID" value="NZ_JAWRJJ010000486.1"/>
</dbReference>
<dbReference type="SUPFAM" id="SSF53850">
    <property type="entry name" value="Periplasmic binding protein-like II"/>
    <property type="match status" value="1"/>
</dbReference>
<comment type="caution">
    <text evidence="1">The sequence shown here is derived from an EMBL/GenBank/DDBJ whole genome shotgun (WGS) entry which is preliminary data.</text>
</comment>
<evidence type="ECO:0000313" key="2">
    <source>
        <dbReference type="Proteomes" id="UP000283880"/>
    </source>
</evidence>
<evidence type="ECO:0000313" key="1">
    <source>
        <dbReference type="EMBL" id="RGX27391.1"/>
    </source>
</evidence>
<dbReference type="EMBL" id="QSBM01000013">
    <property type="protein sequence ID" value="RGX27391.1"/>
    <property type="molecule type" value="Genomic_DNA"/>
</dbReference>
<dbReference type="Proteomes" id="UP000283880">
    <property type="component" value="Unassembled WGS sequence"/>
</dbReference>
<name>A0A413FCT6_9FIRM</name>
<accession>A0A413FCT6</accession>
<dbReference type="Gene3D" id="3.40.190.10">
    <property type="entry name" value="Periplasmic binding protein-like II"/>
    <property type="match status" value="1"/>
</dbReference>
<dbReference type="OrthoDB" id="94797at2"/>
<protein>
    <submittedName>
        <fullName evidence="1">Uncharacterized protein</fullName>
    </submittedName>
</protein>
<reference evidence="1 2" key="1">
    <citation type="submission" date="2018-08" db="EMBL/GenBank/DDBJ databases">
        <title>A genome reference for cultivated species of the human gut microbiota.</title>
        <authorList>
            <person name="Zou Y."/>
            <person name="Xue W."/>
            <person name="Luo G."/>
        </authorList>
    </citation>
    <scope>NUCLEOTIDE SEQUENCE [LARGE SCALE GENOMIC DNA]</scope>
    <source>
        <strain evidence="1 2">AF04-15</strain>
    </source>
</reference>
<organism evidence="1 2">
    <name type="scientific">Enterocloster asparagiformis</name>
    <dbReference type="NCBI Taxonomy" id="333367"/>
    <lineage>
        <taxon>Bacteria</taxon>
        <taxon>Bacillati</taxon>
        <taxon>Bacillota</taxon>
        <taxon>Clostridia</taxon>
        <taxon>Lachnospirales</taxon>
        <taxon>Lachnospiraceae</taxon>
        <taxon>Enterocloster</taxon>
    </lineage>
</organism>